<feature type="signal peptide" evidence="2">
    <location>
        <begin position="1"/>
        <end position="24"/>
    </location>
</feature>
<feature type="chain" id="PRO_5016425388" description="Secreted protein" evidence="2">
    <location>
        <begin position="25"/>
        <end position="184"/>
    </location>
</feature>
<dbReference type="STRING" id="1280837.A0A316V776"/>
<dbReference type="Proteomes" id="UP000245771">
    <property type="component" value="Unassembled WGS sequence"/>
</dbReference>
<accession>A0A316V776</accession>
<dbReference type="OrthoDB" id="3044029at2759"/>
<dbReference type="RefSeq" id="XP_025353346.1">
    <property type="nucleotide sequence ID" value="XM_025501131.1"/>
</dbReference>
<proteinExistence type="predicted"/>
<feature type="region of interest" description="Disordered" evidence="1">
    <location>
        <begin position="114"/>
        <end position="134"/>
    </location>
</feature>
<evidence type="ECO:0000256" key="1">
    <source>
        <dbReference type="SAM" id="MobiDB-lite"/>
    </source>
</evidence>
<gene>
    <name evidence="3" type="ORF">FA14DRAFT_181707</name>
</gene>
<evidence type="ECO:0000313" key="3">
    <source>
        <dbReference type="EMBL" id="PWN33044.1"/>
    </source>
</evidence>
<reference evidence="3 4" key="1">
    <citation type="journal article" date="2018" name="Mol. Biol. Evol.">
        <title>Broad Genomic Sampling Reveals a Smut Pathogenic Ancestry of the Fungal Clade Ustilaginomycotina.</title>
        <authorList>
            <person name="Kijpornyongpan T."/>
            <person name="Mondo S.J."/>
            <person name="Barry K."/>
            <person name="Sandor L."/>
            <person name="Lee J."/>
            <person name="Lipzen A."/>
            <person name="Pangilinan J."/>
            <person name="LaButti K."/>
            <person name="Hainaut M."/>
            <person name="Henrissat B."/>
            <person name="Grigoriev I.V."/>
            <person name="Spatafora J.W."/>
            <person name="Aime M.C."/>
        </authorList>
    </citation>
    <scope>NUCLEOTIDE SEQUENCE [LARGE SCALE GENOMIC DNA]</scope>
    <source>
        <strain evidence="3 4">MCA 3882</strain>
    </source>
</reference>
<protein>
    <recommendedName>
        <fullName evidence="5">Secreted protein</fullName>
    </recommendedName>
</protein>
<feature type="compositionally biased region" description="Gly residues" evidence="1">
    <location>
        <begin position="115"/>
        <end position="131"/>
    </location>
</feature>
<evidence type="ECO:0008006" key="5">
    <source>
        <dbReference type="Google" id="ProtNLM"/>
    </source>
</evidence>
<dbReference type="InParanoid" id="A0A316V776"/>
<keyword evidence="4" id="KW-1185">Reference proteome</keyword>
<sequence>MIFHTSSLFFVALLNGLLFQQSLADSRLVVRAKDADTYCFILPKSRMTIGESENGSNDLVNSWCTQPYDGQWQLPNDFWTNGPHFVEKRYNDGNLRYKQITGCINANKLPTLVPGDGGGQYDSNGGDGGRGNPRDSSCRGFASYVELVEPDVGRICIRCCKDPNDCPLHMDTSGCPAVIPGQYC</sequence>
<name>A0A316V776_9BASI</name>
<dbReference type="EMBL" id="KZ819605">
    <property type="protein sequence ID" value="PWN33044.1"/>
    <property type="molecule type" value="Genomic_DNA"/>
</dbReference>
<dbReference type="AlphaFoldDB" id="A0A316V776"/>
<evidence type="ECO:0000313" key="4">
    <source>
        <dbReference type="Proteomes" id="UP000245771"/>
    </source>
</evidence>
<organism evidence="3 4">
    <name type="scientific">Meira miltonrushii</name>
    <dbReference type="NCBI Taxonomy" id="1280837"/>
    <lineage>
        <taxon>Eukaryota</taxon>
        <taxon>Fungi</taxon>
        <taxon>Dikarya</taxon>
        <taxon>Basidiomycota</taxon>
        <taxon>Ustilaginomycotina</taxon>
        <taxon>Exobasidiomycetes</taxon>
        <taxon>Exobasidiales</taxon>
        <taxon>Brachybasidiaceae</taxon>
        <taxon>Meira</taxon>
    </lineage>
</organism>
<evidence type="ECO:0000256" key="2">
    <source>
        <dbReference type="SAM" id="SignalP"/>
    </source>
</evidence>
<keyword evidence="2" id="KW-0732">Signal</keyword>
<dbReference type="GeneID" id="37022912"/>